<protein>
    <submittedName>
        <fullName evidence="2">Odorant binding protein 17</fullName>
    </submittedName>
</protein>
<dbReference type="EMBL" id="MT150155">
    <property type="protein sequence ID" value="QTE76125.1"/>
    <property type="molecule type" value="mRNA"/>
</dbReference>
<feature type="signal peptide" evidence="1">
    <location>
        <begin position="1"/>
        <end position="20"/>
    </location>
</feature>
<dbReference type="CDD" id="cd23992">
    <property type="entry name" value="PBP_GOBP"/>
    <property type="match status" value="1"/>
</dbReference>
<dbReference type="AlphaFoldDB" id="A0A8K1AP54"/>
<dbReference type="Pfam" id="PF01395">
    <property type="entry name" value="PBP_GOBP"/>
    <property type="match status" value="1"/>
</dbReference>
<organism evidence="2">
    <name type="scientific">Harmonia axyridis</name>
    <name type="common">Multicolored Asian lady beetle</name>
    <name type="synonym">Coccinella axyridis</name>
    <dbReference type="NCBI Taxonomy" id="115357"/>
    <lineage>
        <taxon>Eukaryota</taxon>
        <taxon>Metazoa</taxon>
        <taxon>Ecdysozoa</taxon>
        <taxon>Arthropoda</taxon>
        <taxon>Hexapoda</taxon>
        <taxon>Insecta</taxon>
        <taxon>Pterygota</taxon>
        <taxon>Neoptera</taxon>
        <taxon>Endopterygota</taxon>
        <taxon>Coleoptera</taxon>
        <taxon>Polyphaga</taxon>
        <taxon>Cucujiformia</taxon>
        <taxon>Coccinelloidea</taxon>
        <taxon>Coccinellidae</taxon>
        <taxon>Coccinellinae</taxon>
        <taxon>Coccinellini</taxon>
        <taxon>Harmonia</taxon>
    </lineage>
</organism>
<dbReference type="SUPFAM" id="SSF47565">
    <property type="entry name" value="Insect pheromone/odorant-binding proteins"/>
    <property type="match status" value="1"/>
</dbReference>
<dbReference type="GO" id="GO:0005549">
    <property type="term" value="F:odorant binding"/>
    <property type="evidence" value="ECO:0007669"/>
    <property type="project" value="InterPro"/>
</dbReference>
<feature type="chain" id="PRO_5035420882" evidence="1">
    <location>
        <begin position="21"/>
        <end position="135"/>
    </location>
</feature>
<name>A0A8K1AP54_HARAX</name>
<proteinExistence type="evidence at transcript level"/>
<dbReference type="InterPro" id="IPR036728">
    <property type="entry name" value="PBP_GOBP_sf"/>
</dbReference>
<dbReference type="SMR" id="A0A8K1AP54"/>
<sequence>MKMIKELLFVVLFCFYSTDAGGNEDLQGYVEVCRAKTGFDKKNYQELAQLIRDPQSRKLFFCVAKSGGLLDASGYLMKELVRRVLPTPVKKAPDVERLLNECVTRKGSPEDAVFNTFICVERRIYYMINGKTLDV</sequence>
<keyword evidence="1" id="KW-0732">Signal</keyword>
<dbReference type="InterPro" id="IPR006170">
    <property type="entry name" value="PBP/GOBP"/>
</dbReference>
<reference evidence="2" key="1">
    <citation type="journal article" date="2021" name="J Integr Agric">
        <title>Identification and tissue distribution of odorant binding protein genes in Harmonia axyridis (Coleoptera: Coccinellidae).</title>
        <authorList>
            <person name="Qu C."/>
            <person name="Wang R."/>
            <person name="Che W.-n."/>
            <person name="Li F.-q."/>
            <person name="Zhao H.-p."/>
            <person name="Wei Y.-y."/>
            <person name="Luo C."/>
            <person name="Xue M."/>
        </authorList>
    </citation>
    <scope>NUCLEOTIDE SEQUENCE</scope>
</reference>
<dbReference type="SMART" id="SM00708">
    <property type="entry name" value="PhBP"/>
    <property type="match status" value="1"/>
</dbReference>
<accession>A0A8K1AP54</accession>
<dbReference type="Gene3D" id="1.10.238.20">
    <property type="entry name" value="Pheromone/general odorant binding protein domain"/>
    <property type="match status" value="1"/>
</dbReference>
<evidence type="ECO:0000256" key="1">
    <source>
        <dbReference type="SAM" id="SignalP"/>
    </source>
</evidence>
<evidence type="ECO:0000313" key="2">
    <source>
        <dbReference type="EMBL" id="QTE76125.1"/>
    </source>
</evidence>